<organism evidence="9 10">
    <name type="scientific">Sphingomonas ursincola</name>
    <dbReference type="NCBI Taxonomy" id="56361"/>
    <lineage>
        <taxon>Bacteria</taxon>
        <taxon>Pseudomonadati</taxon>
        <taxon>Pseudomonadota</taxon>
        <taxon>Alphaproteobacteria</taxon>
        <taxon>Sphingomonadales</taxon>
        <taxon>Sphingomonadaceae</taxon>
        <taxon>Sphingomonas</taxon>
    </lineage>
</organism>
<evidence type="ECO:0000256" key="4">
    <source>
        <dbReference type="ARBA" id="ARBA00022692"/>
    </source>
</evidence>
<gene>
    <name evidence="9" type="ORF">FG486_08615</name>
</gene>
<evidence type="ECO:0000256" key="2">
    <source>
        <dbReference type="ARBA" id="ARBA00022475"/>
    </source>
</evidence>
<keyword evidence="5 8" id="KW-1133">Transmembrane helix</keyword>
<feature type="transmembrane region" description="Helical" evidence="8">
    <location>
        <begin position="218"/>
        <end position="244"/>
    </location>
</feature>
<keyword evidence="10" id="KW-1185">Reference proteome</keyword>
<feature type="transmembrane region" description="Helical" evidence="8">
    <location>
        <begin position="309"/>
        <end position="326"/>
    </location>
</feature>
<feature type="transmembrane region" description="Helical" evidence="8">
    <location>
        <begin position="355"/>
        <end position="373"/>
    </location>
</feature>
<dbReference type="AlphaFoldDB" id="A0A7V8RDH8"/>
<dbReference type="GO" id="GO:0016758">
    <property type="term" value="F:hexosyltransferase activity"/>
    <property type="evidence" value="ECO:0007669"/>
    <property type="project" value="InterPro"/>
</dbReference>
<name>A0A7V8RDH8_9SPHN</name>
<evidence type="ECO:0000313" key="10">
    <source>
        <dbReference type="Proteomes" id="UP000589292"/>
    </source>
</evidence>
<feature type="transmembrane region" description="Helical" evidence="8">
    <location>
        <begin position="26"/>
        <end position="46"/>
    </location>
</feature>
<evidence type="ECO:0000256" key="5">
    <source>
        <dbReference type="ARBA" id="ARBA00022989"/>
    </source>
</evidence>
<evidence type="ECO:0000313" key="9">
    <source>
        <dbReference type="EMBL" id="MBA1374399.1"/>
    </source>
</evidence>
<evidence type="ECO:0000256" key="3">
    <source>
        <dbReference type="ARBA" id="ARBA00022679"/>
    </source>
</evidence>
<feature type="transmembrane region" description="Helical" evidence="8">
    <location>
        <begin position="332"/>
        <end position="348"/>
    </location>
</feature>
<dbReference type="RefSeq" id="WP_343871815.1">
    <property type="nucleotide sequence ID" value="NZ_BAAAGB010000001.1"/>
</dbReference>
<evidence type="ECO:0000256" key="1">
    <source>
        <dbReference type="ARBA" id="ARBA00004651"/>
    </source>
</evidence>
<keyword evidence="4 8" id="KW-0812">Transmembrane</keyword>
<protein>
    <submittedName>
        <fullName evidence="9">DUF2029 domain-containing protein</fullName>
    </submittedName>
</protein>
<dbReference type="InterPro" id="IPR018584">
    <property type="entry name" value="GT87"/>
</dbReference>
<evidence type="ECO:0000256" key="6">
    <source>
        <dbReference type="ARBA" id="ARBA00023136"/>
    </source>
</evidence>
<dbReference type="EMBL" id="VDES01000002">
    <property type="protein sequence ID" value="MBA1374399.1"/>
    <property type="molecule type" value="Genomic_DNA"/>
</dbReference>
<dbReference type="Proteomes" id="UP000589292">
    <property type="component" value="Unassembled WGS sequence"/>
</dbReference>
<evidence type="ECO:0000256" key="8">
    <source>
        <dbReference type="SAM" id="Phobius"/>
    </source>
</evidence>
<proteinExistence type="inferred from homology"/>
<keyword evidence="6 8" id="KW-0472">Membrane</keyword>
<feature type="transmembrane region" description="Helical" evidence="8">
    <location>
        <begin position="281"/>
        <end position="302"/>
    </location>
</feature>
<dbReference type="GO" id="GO:0005886">
    <property type="term" value="C:plasma membrane"/>
    <property type="evidence" value="ECO:0007669"/>
    <property type="project" value="UniProtKB-SubCell"/>
</dbReference>
<evidence type="ECO:0000256" key="7">
    <source>
        <dbReference type="ARBA" id="ARBA00024033"/>
    </source>
</evidence>
<reference evidence="9 10" key="1">
    <citation type="journal article" date="1994" name="Int. J. Syst. Bacteriol.">
        <title>Phylogenetic positions of novel aerobic, bacteriochlorophyll a-containing bacteria and description of Roseococcus thiosulfatophilus gen. nov., sp. nov., Erythromicrobium ramosum gen. nov., sp. nov., and Erythrobacter litoralis sp. nov.</title>
        <authorList>
            <person name="Yurkov V."/>
            <person name="Stackebrandt E."/>
            <person name="Holmes A."/>
            <person name="Fuerst J.A."/>
            <person name="Hugenholtz P."/>
            <person name="Golecki J."/>
            <person name="Gad'on N."/>
            <person name="Gorlenko V.M."/>
            <person name="Kompantseva E.I."/>
            <person name="Drews G."/>
        </authorList>
    </citation>
    <scope>NUCLEOTIDE SEQUENCE [LARGE SCALE GENOMIC DNA]</scope>
    <source>
        <strain evidence="9 10">KR-99</strain>
    </source>
</reference>
<dbReference type="Pfam" id="PF09594">
    <property type="entry name" value="GT87"/>
    <property type="match status" value="1"/>
</dbReference>
<feature type="transmembrane region" description="Helical" evidence="8">
    <location>
        <begin position="145"/>
        <end position="164"/>
    </location>
</feature>
<feature type="transmembrane region" description="Helical" evidence="8">
    <location>
        <begin position="107"/>
        <end position="133"/>
    </location>
</feature>
<comment type="subcellular location">
    <subcellularLocation>
        <location evidence="1">Cell membrane</location>
        <topology evidence="1">Multi-pass membrane protein</topology>
    </subcellularLocation>
</comment>
<feature type="transmembrane region" description="Helical" evidence="8">
    <location>
        <begin position="385"/>
        <end position="404"/>
    </location>
</feature>
<comment type="caution">
    <text evidence="9">The sequence shown here is derived from an EMBL/GenBank/DDBJ whole genome shotgun (WGS) entry which is preliminary data.</text>
</comment>
<sequence length="427" mass="45133">MRHTPMPVPDPTPTHVPPRGLATRPWLLKGVLTLIAMLLVFAAISYQRPVAEGGNPAVVDFHAFHVAGTLGLQGRAADGYDARKMARAQKAATGVKVFMPWTYPPPFTLFVTGLAALPLGLAYGLFTGLTLALYVTVLRRIAGPFLPGVILAMIPIIVLTVMTGQNGFLTGALTGWFLLALLAQRSGAGVPLGLMVIKPHLAAGLALLALTHRRWQTVAIAAVTVAAALLAATIAFGPSIWIAFIDGVRESGMFLSEGRYPMYRMISPYASAFRFGAEPGLAFAIQGAGAVIALGLLLIGWYRALPPRWLAASACAATVFVSPYAYDYDLCLLGVALALILPDLLARTRPWEQAALLVLCWVATGYGFVASYLPDGSAPAMNGQTLALMAPLVVALIAWVAVAMRRSIADAGIPAPSVDKQSRLLVS</sequence>
<keyword evidence="3" id="KW-0808">Transferase</keyword>
<accession>A0A7V8RDH8</accession>
<comment type="similarity">
    <text evidence="7">Belongs to the glycosyltransferase 87 family.</text>
</comment>
<keyword evidence="2" id="KW-1003">Cell membrane</keyword>